<dbReference type="Proteomes" id="UP001187192">
    <property type="component" value="Unassembled WGS sequence"/>
</dbReference>
<gene>
    <name evidence="1" type="ORF">TIFTF001_003420</name>
</gene>
<evidence type="ECO:0000313" key="1">
    <source>
        <dbReference type="EMBL" id="GMN31809.1"/>
    </source>
</evidence>
<reference evidence="1" key="1">
    <citation type="submission" date="2023-07" db="EMBL/GenBank/DDBJ databases">
        <title>draft genome sequence of fig (Ficus carica).</title>
        <authorList>
            <person name="Takahashi T."/>
            <person name="Nishimura K."/>
        </authorList>
    </citation>
    <scope>NUCLEOTIDE SEQUENCE</scope>
</reference>
<sequence>MLCRQEILPTVARQGTEASWQRLCTAHISFFKLAEVSFCHPIPHLQVIKLERVKALQKRQRGAAIVIGHACAIEEDVVVVEHETLAGMRLSLQKQIE</sequence>
<keyword evidence="2" id="KW-1185">Reference proteome</keyword>
<dbReference type="EMBL" id="BTGU01000003">
    <property type="protein sequence ID" value="GMN31809.1"/>
    <property type="molecule type" value="Genomic_DNA"/>
</dbReference>
<protein>
    <submittedName>
        <fullName evidence="1">Uncharacterized protein</fullName>
    </submittedName>
</protein>
<organism evidence="1 2">
    <name type="scientific">Ficus carica</name>
    <name type="common">Common fig</name>
    <dbReference type="NCBI Taxonomy" id="3494"/>
    <lineage>
        <taxon>Eukaryota</taxon>
        <taxon>Viridiplantae</taxon>
        <taxon>Streptophyta</taxon>
        <taxon>Embryophyta</taxon>
        <taxon>Tracheophyta</taxon>
        <taxon>Spermatophyta</taxon>
        <taxon>Magnoliopsida</taxon>
        <taxon>eudicotyledons</taxon>
        <taxon>Gunneridae</taxon>
        <taxon>Pentapetalae</taxon>
        <taxon>rosids</taxon>
        <taxon>fabids</taxon>
        <taxon>Rosales</taxon>
        <taxon>Moraceae</taxon>
        <taxon>Ficeae</taxon>
        <taxon>Ficus</taxon>
    </lineage>
</organism>
<proteinExistence type="predicted"/>
<dbReference type="AlphaFoldDB" id="A0AA88DAF1"/>
<evidence type="ECO:0000313" key="2">
    <source>
        <dbReference type="Proteomes" id="UP001187192"/>
    </source>
</evidence>
<accession>A0AA88DAF1</accession>
<name>A0AA88DAF1_FICCA</name>
<comment type="caution">
    <text evidence="1">The sequence shown here is derived from an EMBL/GenBank/DDBJ whole genome shotgun (WGS) entry which is preliminary data.</text>
</comment>